<comment type="caution">
    <text evidence="2">The sequence shown here is derived from an EMBL/GenBank/DDBJ whole genome shotgun (WGS) entry which is preliminary data.</text>
</comment>
<dbReference type="RefSeq" id="WP_154531800.1">
    <property type="nucleotide sequence ID" value="NZ_VULX01000017.1"/>
</dbReference>
<dbReference type="NCBIfam" id="TIGR01908">
    <property type="entry name" value="cas_CXXC_CXXC"/>
    <property type="match status" value="1"/>
</dbReference>
<gene>
    <name evidence="2" type="primary">cas8a1</name>
    <name evidence="2" type="ORF">FYJ33_10925</name>
</gene>
<reference evidence="2 3" key="1">
    <citation type="submission" date="2019-08" db="EMBL/GenBank/DDBJ databases">
        <title>In-depth cultivation of the pig gut microbiome towards novel bacterial diversity and tailored functional studies.</title>
        <authorList>
            <person name="Wylensek D."/>
            <person name="Hitch T.C.A."/>
            <person name="Clavel T."/>
        </authorList>
    </citation>
    <scope>NUCLEOTIDE SEQUENCE [LARGE SCALE GENOMIC DNA]</scope>
    <source>
        <strain evidence="2 3">WCA-383-APC-5B</strain>
    </source>
</reference>
<dbReference type="AlphaFoldDB" id="A0A7X2MZE5"/>
<accession>A0A7X2MZE5</accession>
<dbReference type="InterPro" id="IPR019121">
    <property type="entry name" value="CRISPR-assoc_CXXC-CXXC_dom"/>
</dbReference>
<evidence type="ECO:0000313" key="3">
    <source>
        <dbReference type="Proteomes" id="UP000460287"/>
    </source>
</evidence>
<dbReference type="EMBL" id="VULX01000017">
    <property type="protein sequence ID" value="MSR91902.1"/>
    <property type="molecule type" value="Genomic_DNA"/>
</dbReference>
<feature type="domain" description="CRISPR-associated protein CXXC-CXXC" evidence="1">
    <location>
        <begin position="266"/>
        <end position="324"/>
    </location>
</feature>
<dbReference type="Pfam" id="PF09706">
    <property type="entry name" value="Cas_CXXC_CXXC"/>
    <property type="match status" value="1"/>
</dbReference>
<evidence type="ECO:0000259" key="1">
    <source>
        <dbReference type="Pfam" id="PF09706"/>
    </source>
</evidence>
<protein>
    <submittedName>
        <fullName evidence="2">Type I-B CRISPR-associated protein Cas8b1/Cst1</fullName>
    </submittedName>
</protein>
<proteinExistence type="predicted"/>
<dbReference type="InterPro" id="IPR010180">
    <property type="entry name" value="CRISPR-assoc_prot_CXXC-CXXC"/>
</dbReference>
<name>A0A7X2MZE5_9CLOT</name>
<keyword evidence="3" id="KW-1185">Reference proteome</keyword>
<dbReference type="Proteomes" id="UP000460287">
    <property type="component" value="Unassembled WGS sequence"/>
</dbReference>
<evidence type="ECO:0000313" key="2">
    <source>
        <dbReference type="EMBL" id="MSR91902.1"/>
    </source>
</evidence>
<sequence>MKIYNSDNWFYKLGIVGFNRIMKYNQTYNNLDLDKFNYYINEDYIQFDVELLNEFASCFYKYFINQYDTAKLTGSHLDWNMSRAQDKSKFTDSFKDIKKIISDKNKKIAKLKVTGYNRCEEIANQVKKIKYDDLDKLNHLLDEYKVIISEDKINIPITINYFKSVLSNSFFGQVSFLNVCNNSKSIKEQEQIIFNDYVQPVIDSENLKNIISLEDEEELKKFTVDKCDEISSKSSDVEKVIKVINKDIFGKKRKAKSVNEILERYNKCQICEEEISYGSDYSDGNFIPLAISDENSQNMFWNFNAKYPICPVCRLVLLCTAAGAATVFKNYMDEKYSYNDKLYYGFISMDGSLKNLIDQNEAFRNQSSKDISFEQYVLDYIGQKKEISLWQLQNILYVEFNADYGSKNSKLNYFNIPVYLAKFIVAHSDELQSIKDTKLRKEIFDALLKNQNLQNIVDLKLRSCVKTESFTDLYVLRIIKIENYLKQYKQLCEGGIKEVDDSAKKNLDFIYWQGSKIATVYRDNNGENKLPGICYRLLNATKAGNKKELMDTVIRIYMSAQKEIPYLFLDIIKESKLDYEEIAHSFIAGLNSKERESKEEK</sequence>
<organism evidence="2 3">
    <name type="scientific">Inconstantimicrobium porci</name>
    <dbReference type="NCBI Taxonomy" id="2652291"/>
    <lineage>
        <taxon>Bacteria</taxon>
        <taxon>Bacillati</taxon>
        <taxon>Bacillota</taxon>
        <taxon>Clostridia</taxon>
        <taxon>Eubacteriales</taxon>
        <taxon>Clostridiaceae</taxon>
        <taxon>Inconstantimicrobium</taxon>
    </lineage>
</organism>